<gene>
    <name evidence="1" type="ORF">C725_2567</name>
</gene>
<dbReference type="EMBL" id="AMRV01000010">
    <property type="protein sequence ID" value="EMD82079.1"/>
    <property type="molecule type" value="Genomic_DNA"/>
</dbReference>
<sequence>MYIQSLMDRHSFDEAAALVAEFGPEAVVEAAFLADSHRTDPASFARWRQVERAVLMLQLEDVVGELH</sequence>
<dbReference type="Proteomes" id="UP000011717">
    <property type="component" value="Unassembled WGS sequence"/>
</dbReference>
<reference evidence="1 2" key="1">
    <citation type="journal article" date="2013" name="Genome Announc.">
        <title>Draft Genome Sequence of Strain JLT2015T, Belonging to the Family Sphingomonadaceae of the Alphaproteobacteria.</title>
        <authorList>
            <person name="Tang K."/>
            <person name="Liu K."/>
            <person name="Li S."/>
            <person name="Jiao N."/>
        </authorList>
    </citation>
    <scope>NUCLEOTIDE SEQUENCE [LARGE SCALE GENOMIC DNA]</scope>
    <source>
        <strain evidence="1 2">JLT2015</strain>
    </source>
</reference>
<accession>M2T6E0</accession>
<evidence type="ECO:0000313" key="2">
    <source>
        <dbReference type="Proteomes" id="UP000011717"/>
    </source>
</evidence>
<protein>
    <submittedName>
        <fullName evidence="1">Uncharacterized protein</fullName>
    </submittedName>
</protein>
<name>M2T6E0_9SPHN</name>
<comment type="caution">
    <text evidence="1">The sequence shown here is derived from an EMBL/GenBank/DDBJ whole genome shotgun (WGS) entry which is preliminary data.</text>
</comment>
<organism evidence="1 2">
    <name type="scientific">Pacificimonas flava</name>
    <dbReference type="NCBI Taxonomy" id="1234595"/>
    <lineage>
        <taxon>Bacteria</taxon>
        <taxon>Pseudomonadati</taxon>
        <taxon>Pseudomonadota</taxon>
        <taxon>Alphaproteobacteria</taxon>
        <taxon>Sphingomonadales</taxon>
        <taxon>Sphingosinicellaceae</taxon>
        <taxon>Pacificimonas</taxon>
    </lineage>
</organism>
<evidence type="ECO:0000313" key="1">
    <source>
        <dbReference type="EMBL" id="EMD82079.1"/>
    </source>
</evidence>
<keyword evidence="2" id="KW-1185">Reference proteome</keyword>
<proteinExistence type="predicted"/>
<dbReference type="AlphaFoldDB" id="M2T6E0"/>